<sequence length="439" mass="48325">MSTASLPSYHYELQDAEQRLAHRERNAVRPRPSGNFVKNSRSGEIILRLAGQKDDATLPEYGRGATVDGTVELTKPDNIQKVEVKIEGELVIKEIAEGGTSTSGLCLDVKTLWNKSTANGSPCPTSSAFSLTLPVTFFDGKADYPLPPTFEAQLSGVPGFHAKINYRVSAVVHRSKVSLFGIANSTVSTPFIYHPRTRPALPLPSPLLSSAVNPGAIHNDDWALYESRIKCKLPRGEDVWSKLYLPALRVFSMQERIPFHLYFTSTAMSLAAFLPFTPSTSRNSSPPNSASGRAAMHTTRIQLFRQNAVDVRSITKRTNRHLLPGNKTDIWKTVQIGEGTFAHDGDGPDWMAWSGEIVVDRSVRVGGFKASGLTVKDYIVLSMVPPDPLKGPFTELRQVVPIRLTTDSFSADMTGERFGEYSEPSQPEDNVDENHEVRA</sequence>
<evidence type="ECO:0000256" key="1">
    <source>
        <dbReference type="SAM" id="MobiDB-lite"/>
    </source>
</evidence>
<proteinExistence type="predicted"/>
<keyword evidence="3" id="KW-1185">Reference proteome</keyword>
<dbReference type="EMBL" id="ML170176">
    <property type="protein sequence ID" value="TDL22185.1"/>
    <property type="molecule type" value="Genomic_DNA"/>
</dbReference>
<protein>
    <recommendedName>
        <fullName evidence="4">Arrestin-like N-terminal domain-containing protein</fullName>
    </recommendedName>
</protein>
<dbReference type="OrthoDB" id="3242181at2759"/>
<dbReference type="AlphaFoldDB" id="A0A4Y7Q471"/>
<evidence type="ECO:0008006" key="4">
    <source>
        <dbReference type="Google" id="ProtNLM"/>
    </source>
</evidence>
<name>A0A4Y7Q471_9AGAM</name>
<dbReference type="STRING" id="50990.A0A4Y7Q471"/>
<organism evidence="2 3">
    <name type="scientific">Rickenella mellea</name>
    <dbReference type="NCBI Taxonomy" id="50990"/>
    <lineage>
        <taxon>Eukaryota</taxon>
        <taxon>Fungi</taxon>
        <taxon>Dikarya</taxon>
        <taxon>Basidiomycota</taxon>
        <taxon>Agaricomycotina</taxon>
        <taxon>Agaricomycetes</taxon>
        <taxon>Hymenochaetales</taxon>
        <taxon>Rickenellaceae</taxon>
        <taxon>Rickenella</taxon>
    </lineage>
</organism>
<evidence type="ECO:0000313" key="2">
    <source>
        <dbReference type="EMBL" id="TDL22185.1"/>
    </source>
</evidence>
<gene>
    <name evidence="2" type="ORF">BD410DRAFT_788900</name>
</gene>
<feature type="region of interest" description="Disordered" evidence="1">
    <location>
        <begin position="415"/>
        <end position="439"/>
    </location>
</feature>
<dbReference type="InterPro" id="IPR014752">
    <property type="entry name" value="Arrestin-like_C"/>
</dbReference>
<evidence type="ECO:0000313" key="3">
    <source>
        <dbReference type="Proteomes" id="UP000294933"/>
    </source>
</evidence>
<dbReference type="Proteomes" id="UP000294933">
    <property type="component" value="Unassembled WGS sequence"/>
</dbReference>
<accession>A0A4Y7Q471</accession>
<dbReference type="Gene3D" id="2.60.40.640">
    <property type="match status" value="1"/>
</dbReference>
<dbReference type="VEuPathDB" id="FungiDB:BD410DRAFT_788900"/>
<reference evidence="2 3" key="1">
    <citation type="submission" date="2018-06" db="EMBL/GenBank/DDBJ databases">
        <title>A transcriptomic atlas of mushroom development highlights an independent origin of complex multicellularity.</title>
        <authorList>
            <consortium name="DOE Joint Genome Institute"/>
            <person name="Krizsan K."/>
            <person name="Almasi E."/>
            <person name="Merenyi Z."/>
            <person name="Sahu N."/>
            <person name="Viragh M."/>
            <person name="Koszo T."/>
            <person name="Mondo S."/>
            <person name="Kiss B."/>
            <person name="Balint B."/>
            <person name="Kues U."/>
            <person name="Barry K."/>
            <person name="Hegedus J.C."/>
            <person name="Henrissat B."/>
            <person name="Johnson J."/>
            <person name="Lipzen A."/>
            <person name="Ohm R."/>
            <person name="Nagy I."/>
            <person name="Pangilinan J."/>
            <person name="Yan J."/>
            <person name="Xiong Y."/>
            <person name="Grigoriev I.V."/>
            <person name="Hibbett D.S."/>
            <person name="Nagy L.G."/>
        </authorList>
    </citation>
    <scope>NUCLEOTIDE SEQUENCE [LARGE SCALE GENOMIC DNA]</scope>
    <source>
        <strain evidence="2 3">SZMC22713</strain>
    </source>
</reference>